<dbReference type="EMBL" id="AKJY01000003">
    <property type="protein sequence ID" value="EJL75876.1"/>
    <property type="molecule type" value="Genomic_DNA"/>
</dbReference>
<dbReference type="PANTHER" id="PTHR34219">
    <property type="entry name" value="IRON-REGULATED INNER MEMBRANE PROTEIN-RELATED"/>
    <property type="match status" value="1"/>
</dbReference>
<feature type="region of interest" description="Disordered" evidence="1">
    <location>
        <begin position="380"/>
        <end position="401"/>
    </location>
</feature>
<proteinExistence type="predicted"/>
<accession>J3CPX2</accession>
<keyword evidence="5" id="KW-1185">Reference proteome</keyword>
<evidence type="ECO:0000256" key="2">
    <source>
        <dbReference type="SAM" id="Phobius"/>
    </source>
</evidence>
<feature type="transmembrane region" description="Helical" evidence="2">
    <location>
        <begin position="352"/>
        <end position="374"/>
    </location>
</feature>
<feature type="transmembrane region" description="Helical" evidence="2">
    <location>
        <begin position="153"/>
        <end position="173"/>
    </location>
</feature>
<dbReference type="PATRIC" id="fig|1144316.3.peg.276"/>
<evidence type="ECO:0000313" key="4">
    <source>
        <dbReference type="EMBL" id="EJL75876.1"/>
    </source>
</evidence>
<feature type="transmembrane region" description="Helical" evidence="2">
    <location>
        <begin position="12"/>
        <end position="34"/>
    </location>
</feature>
<name>J3CPX2_9FLAO</name>
<evidence type="ECO:0000259" key="3">
    <source>
        <dbReference type="Pfam" id="PF03413"/>
    </source>
</evidence>
<dbReference type="OrthoDB" id="111691at2"/>
<dbReference type="PROSITE" id="PS51257">
    <property type="entry name" value="PROKAR_LIPOPROTEIN"/>
    <property type="match status" value="1"/>
</dbReference>
<sequence>MEFRKLTFQLHLWLGLTSGLIVVIMAATGCILSFEEELKLKFHPERYFADSVKKEKLSLPDLKAKAEKALPDNLKVSRVEISSDPGRNYVFRTLKIDDEALTFWGSYIYYYRVYINPYTGKIAEVENAKQDFFEIVQNLHRRLLLGEKIGKNITGYTTLFFLIIIFSGLVIWYPRKMSKNMLKGMFMIKITSNLKRLNYDLHNVLGFYAAVPLLLICYSAVIWNFKDIDRFVQDTLNGKHQKEGKVKSDLSAADISDRKKALTIVGNTVKKSLPSKESALITFPKKEEGTYYAEIKYAHKQYQNDQYNFDQYSGKILKFQSYKDQNIGNGTALRERNYDLHTGGIFGLTGRILYLLAGIIALSLPVTGFIMWLNKKKKSKNSRRKKAHRMSHKKKKGSLIN</sequence>
<dbReference type="Pfam" id="PF03929">
    <property type="entry name" value="PepSY_TM"/>
    <property type="match status" value="1"/>
</dbReference>
<gene>
    <name evidence="4" type="ORF">PMI13_00272</name>
</gene>
<dbReference type="Proteomes" id="UP000007509">
    <property type="component" value="Unassembled WGS sequence"/>
</dbReference>
<keyword evidence="2" id="KW-0472">Membrane</keyword>
<feature type="domain" description="PepSY" evidence="3">
    <location>
        <begin position="56"/>
        <end position="126"/>
    </location>
</feature>
<protein>
    <submittedName>
        <fullName evidence="4">Putative iron-regulated membrane protein</fullName>
    </submittedName>
</protein>
<dbReference type="PANTHER" id="PTHR34219:SF3">
    <property type="entry name" value="BLL7967 PROTEIN"/>
    <property type="match status" value="1"/>
</dbReference>
<dbReference type="AlphaFoldDB" id="J3CPX2"/>
<dbReference type="RefSeq" id="WP_007839859.1">
    <property type="nucleotide sequence ID" value="NZ_AKJY01000003.1"/>
</dbReference>
<evidence type="ECO:0000256" key="1">
    <source>
        <dbReference type="SAM" id="MobiDB-lite"/>
    </source>
</evidence>
<keyword evidence="2" id="KW-1133">Transmembrane helix</keyword>
<reference evidence="4 5" key="1">
    <citation type="journal article" date="2012" name="J. Bacteriol.">
        <title>Twenty-one genome sequences from Pseudomonas species and 19 genome sequences from diverse bacteria isolated from the rhizosphere and endosphere of Populus deltoides.</title>
        <authorList>
            <person name="Brown S.D."/>
            <person name="Utturkar S.M."/>
            <person name="Klingeman D.M."/>
            <person name="Johnson C.M."/>
            <person name="Martin S.L."/>
            <person name="Land M.L."/>
            <person name="Lu T.Y."/>
            <person name="Schadt C.W."/>
            <person name="Doktycz M.J."/>
            <person name="Pelletier D.A."/>
        </authorList>
    </citation>
    <scope>NUCLEOTIDE SEQUENCE [LARGE SCALE GENOMIC DNA]</scope>
    <source>
        <strain evidence="4 5">CF314</strain>
    </source>
</reference>
<dbReference type="Pfam" id="PF03413">
    <property type="entry name" value="PepSY"/>
    <property type="match status" value="1"/>
</dbReference>
<feature type="transmembrane region" description="Helical" evidence="2">
    <location>
        <begin position="205"/>
        <end position="225"/>
    </location>
</feature>
<dbReference type="InterPro" id="IPR025711">
    <property type="entry name" value="PepSY"/>
</dbReference>
<organism evidence="4 5">
    <name type="scientific">Chryseobacterium populi</name>
    <dbReference type="NCBI Taxonomy" id="1144316"/>
    <lineage>
        <taxon>Bacteria</taxon>
        <taxon>Pseudomonadati</taxon>
        <taxon>Bacteroidota</taxon>
        <taxon>Flavobacteriia</taxon>
        <taxon>Flavobacteriales</taxon>
        <taxon>Weeksellaceae</taxon>
        <taxon>Chryseobacterium group</taxon>
        <taxon>Chryseobacterium</taxon>
    </lineage>
</organism>
<keyword evidence="2" id="KW-0812">Transmembrane</keyword>
<evidence type="ECO:0000313" key="5">
    <source>
        <dbReference type="Proteomes" id="UP000007509"/>
    </source>
</evidence>
<comment type="caution">
    <text evidence="4">The sequence shown here is derived from an EMBL/GenBank/DDBJ whole genome shotgun (WGS) entry which is preliminary data.</text>
</comment>
<dbReference type="InterPro" id="IPR005625">
    <property type="entry name" value="PepSY-ass_TM"/>
</dbReference>